<comment type="caution">
    <text evidence="1">The sequence shown here is derived from an EMBL/GenBank/DDBJ whole genome shotgun (WGS) entry which is preliminary data.</text>
</comment>
<dbReference type="EMBL" id="QFQD01000035">
    <property type="protein sequence ID" value="PZQ82171.1"/>
    <property type="molecule type" value="Genomic_DNA"/>
</dbReference>
<dbReference type="AlphaFoldDB" id="A0A2W5QTU0"/>
<organism evidence="1 2">
    <name type="scientific">Ancylobacter novellus</name>
    <name type="common">Thiobacillus novellus</name>
    <dbReference type="NCBI Taxonomy" id="921"/>
    <lineage>
        <taxon>Bacteria</taxon>
        <taxon>Pseudomonadati</taxon>
        <taxon>Pseudomonadota</taxon>
        <taxon>Alphaproteobacteria</taxon>
        <taxon>Hyphomicrobiales</taxon>
        <taxon>Xanthobacteraceae</taxon>
        <taxon>Ancylobacter</taxon>
    </lineage>
</organism>
<proteinExistence type="predicted"/>
<sequence length="65" mass="6612">MASGFIQVPGNTFVGAATGLRFLVHKLAVIDTGTGVGIGDPSGPSNPNYLPGDVAGIEYNGGRYF</sequence>
<dbReference type="Proteomes" id="UP000248887">
    <property type="component" value="Unassembled WGS sequence"/>
</dbReference>
<gene>
    <name evidence="1" type="ORF">DI549_12465</name>
</gene>
<accession>A0A2W5QTU0</accession>
<protein>
    <submittedName>
        <fullName evidence="1">Uncharacterized protein</fullName>
    </submittedName>
</protein>
<evidence type="ECO:0000313" key="1">
    <source>
        <dbReference type="EMBL" id="PZQ82171.1"/>
    </source>
</evidence>
<name>A0A2W5QTU0_ANCNO</name>
<evidence type="ECO:0000313" key="2">
    <source>
        <dbReference type="Proteomes" id="UP000248887"/>
    </source>
</evidence>
<reference evidence="1 2" key="1">
    <citation type="submission" date="2017-08" db="EMBL/GenBank/DDBJ databases">
        <title>Infants hospitalized years apart are colonized by the same room-sourced microbial strains.</title>
        <authorList>
            <person name="Brooks B."/>
            <person name="Olm M.R."/>
            <person name="Firek B.A."/>
            <person name="Baker R."/>
            <person name="Thomas B.C."/>
            <person name="Morowitz M.J."/>
            <person name="Banfield J.F."/>
        </authorList>
    </citation>
    <scope>NUCLEOTIDE SEQUENCE [LARGE SCALE GENOMIC DNA]</scope>
    <source>
        <strain evidence="1">S2_005_001_R2_27</strain>
    </source>
</reference>